<feature type="binding site" evidence="11">
    <location>
        <position position="183"/>
    </location>
    <ligand>
        <name>FMN</name>
        <dbReference type="ChEBI" id="CHEBI:58210"/>
    </ligand>
</feature>
<feature type="binding site" evidence="11">
    <location>
        <begin position="6"/>
        <end position="7"/>
    </location>
    <ligand>
        <name>substrate</name>
    </ligand>
</feature>
<feature type="domain" description="FMN-dependent dehydrogenase" evidence="12">
    <location>
        <begin position="165"/>
        <end position="321"/>
    </location>
</feature>
<comment type="cofactor">
    <cofactor evidence="1 11">
        <name>FMN</name>
        <dbReference type="ChEBI" id="CHEBI:58210"/>
    </cofactor>
</comment>
<evidence type="ECO:0000256" key="2">
    <source>
        <dbReference type="ARBA" id="ARBA00022490"/>
    </source>
</evidence>
<comment type="subunit">
    <text evidence="10 11">Homooctamer. Dimer of tetramers.</text>
</comment>
<evidence type="ECO:0000256" key="10">
    <source>
        <dbReference type="ARBA" id="ARBA00025810"/>
    </source>
</evidence>
<feature type="binding site" evidence="11">
    <location>
        <position position="213"/>
    </location>
    <ligand>
        <name>FMN</name>
        <dbReference type="ChEBI" id="CHEBI:58210"/>
    </ligand>
</feature>
<comment type="function">
    <text evidence="11">Involved in the biosynthesis of isoprenoids. Catalyzes the 1,3-allylic rearrangement of the homoallylic substrate isopentenyl (IPP) to its allylic isomer, dimethylallyl diphosphate (DMAPP).</text>
</comment>
<evidence type="ECO:0000256" key="7">
    <source>
        <dbReference type="ARBA" id="ARBA00022857"/>
    </source>
</evidence>
<dbReference type="CDD" id="cd02811">
    <property type="entry name" value="IDI-2_FMN"/>
    <property type="match status" value="1"/>
</dbReference>
<accession>A0A1D2YSI5</accession>
<keyword evidence="14" id="KW-1185">Reference proteome</keyword>
<protein>
    <recommendedName>
        <fullName evidence="11">Isopentenyl-diphosphate delta-isomerase</fullName>
        <shortName evidence="11">IPP isomerase</shortName>
        <ecNumber evidence="11">5.3.3.2</ecNumber>
    </recommendedName>
    <alternativeName>
        <fullName evidence="11">Isopentenyl diphosphate:dimethylallyl diphosphate isomerase</fullName>
    </alternativeName>
    <alternativeName>
        <fullName evidence="11">Isopentenyl pyrophosphate isomerase</fullName>
    </alternativeName>
    <alternativeName>
        <fullName evidence="11">Type 2 isopentenyl diphosphate isomerase</fullName>
        <shortName evidence="11">IDI-2</shortName>
    </alternativeName>
</protein>
<evidence type="ECO:0000256" key="1">
    <source>
        <dbReference type="ARBA" id="ARBA00001917"/>
    </source>
</evidence>
<evidence type="ECO:0000256" key="6">
    <source>
        <dbReference type="ARBA" id="ARBA00022842"/>
    </source>
</evidence>
<dbReference type="GO" id="GO:0008299">
    <property type="term" value="P:isoprenoid biosynthetic process"/>
    <property type="evidence" value="ECO:0007669"/>
    <property type="project" value="UniProtKB-UniRule"/>
</dbReference>
<evidence type="ECO:0000256" key="3">
    <source>
        <dbReference type="ARBA" id="ARBA00022630"/>
    </source>
</evidence>
<dbReference type="RefSeq" id="WP_069657497.1">
    <property type="nucleotide sequence ID" value="NZ_MIJF01000067.1"/>
</dbReference>
<evidence type="ECO:0000313" key="14">
    <source>
        <dbReference type="Proteomes" id="UP000243739"/>
    </source>
</evidence>
<dbReference type="InterPro" id="IPR000262">
    <property type="entry name" value="FMN-dep_DH"/>
</dbReference>
<dbReference type="NCBIfam" id="TIGR02151">
    <property type="entry name" value="IPP_isom_2"/>
    <property type="match status" value="1"/>
</dbReference>
<feature type="binding site" evidence="11">
    <location>
        <begin position="278"/>
        <end position="279"/>
    </location>
    <ligand>
        <name>FMN</name>
        <dbReference type="ChEBI" id="CHEBI:58210"/>
    </ligand>
</feature>
<dbReference type="PANTHER" id="PTHR43665:SF1">
    <property type="entry name" value="ISOPENTENYL-DIPHOSPHATE DELTA-ISOMERASE"/>
    <property type="match status" value="1"/>
</dbReference>
<keyword evidence="6 11" id="KW-0460">Magnesium</keyword>
<gene>
    <name evidence="11" type="primary">fni</name>
    <name evidence="13" type="ORF">BHF71_03885</name>
</gene>
<feature type="binding site" evidence="11">
    <location>
        <position position="121"/>
    </location>
    <ligand>
        <name>FMN</name>
        <dbReference type="ChEBI" id="CHEBI:58210"/>
    </ligand>
</feature>
<feature type="binding site" evidence="11">
    <location>
        <begin position="257"/>
        <end position="259"/>
    </location>
    <ligand>
        <name>FMN</name>
        <dbReference type="ChEBI" id="CHEBI:58210"/>
    </ligand>
</feature>
<organism evidence="13 14">
    <name type="scientific">Vulcanibacillus modesticaldus</name>
    <dbReference type="NCBI Taxonomy" id="337097"/>
    <lineage>
        <taxon>Bacteria</taxon>
        <taxon>Bacillati</taxon>
        <taxon>Bacillota</taxon>
        <taxon>Bacilli</taxon>
        <taxon>Bacillales</taxon>
        <taxon>Bacillaceae</taxon>
        <taxon>Vulcanibacillus</taxon>
    </lineage>
</organism>
<evidence type="ECO:0000256" key="5">
    <source>
        <dbReference type="ARBA" id="ARBA00022723"/>
    </source>
</evidence>
<dbReference type="GO" id="GO:0010181">
    <property type="term" value="F:FMN binding"/>
    <property type="evidence" value="ECO:0007669"/>
    <property type="project" value="UniProtKB-UniRule"/>
</dbReference>
<dbReference type="InterPro" id="IPR013785">
    <property type="entry name" value="Aldolase_TIM"/>
</dbReference>
<keyword evidence="4 11" id="KW-0288">FMN</keyword>
<dbReference type="GO" id="GO:0005737">
    <property type="term" value="C:cytoplasm"/>
    <property type="evidence" value="ECO:0007669"/>
    <property type="project" value="UniProtKB-SubCell"/>
</dbReference>
<name>A0A1D2YSI5_9BACI</name>
<evidence type="ECO:0000256" key="9">
    <source>
        <dbReference type="ARBA" id="ARBA00023235"/>
    </source>
</evidence>
<comment type="catalytic activity">
    <reaction evidence="11">
        <text>isopentenyl diphosphate = dimethylallyl diphosphate</text>
        <dbReference type="Rhea" id="RHEA:23284"/>
        <dbReference type="ChEBI" id="CHEBI:57623"/>
        <dbReference type="ChEBI" id="CHEBI:128769"/>
        <dbReference type="EC" id="5.3.3.2"/>
    </reaction>
</comment>
<comment type="cofactor">
    <cofactor evidence="11">
        <name>Mg(2+)</name>
        <dbReference type="ChEBI" id="CHEBI:18420"/>
    </cofactor>
</comment>
<evidence type="ECO:0000256" key="4">
    <source>
        <dbReference type="ARBA" id="ARBA00022643"/>
    </source>
</evidence>
<keyword evidence="9 11" id="KW-0413">Isomerase</keyword>
<comment type="cofactor">
    <cofactor evidence="11">
        <name>NADPH</name>
        <dbReference type="ChEBI" id="CHEBI:57783"/>
    </cofactor>
</comment>
<dbReference type="GO" id="GO:0070402">
    <property type="term" value="F:NADPH binding"/>
    <property type="evidence" value="ECO:0007669"/>
    <property type="project" value="UniProtKB-UniRule"/>
</dbReference>
<dbReference type="GO" id="GO:0000287">
    <property type="term" value="F:magnesium ion binding"/>
    <property type="evidence" value="ECO:0007669"/>
    <property type="project" value="UniProtKB-UniRule"/>
</dbReference>
<sequence length="349" mass="38092">MSRASRKLEHMKLALEIGQSDTHDFQNVHFVHQALPEVSFDETSINSTIGELHLGSPIIINAMTGGAHETTKINEQLAIVARDTGVALAVGSQMSAIKNKEFIPSYQVVRKINPDGVIFANIGAEADIEQAKIAVEMIEANALQIHLNVIQELIMPEGDRDFRGTIERLQAINDAIDVPIIVKEVGFGISRETAKTLKEIGITIIDVGGKGGTSFARIENERRIKPLSLFDDWGISTAASILEVSKYENIEIIATGGIKDSLNIAKAIALGAKAIGLAGVVLNKLVTNGLDDTIEYIEEINQELRLIMTGLGVSNIMDLQRVPMVILRDLKDWCELRGIDISSIARRKL</sequence>
<feature type="binding site" evidence="11">
    <location>
        <begin position="62"/>
        <end position="64"/>
    </location>
    <ligand>
        <name>FMN</name>
        <dbReference type="ChEBI" id="CHEBI:58210"/>
    </ligand>
</feature>
<feature type="binding site" evidence="11">
    <location>
        <position position="92"/>
    </location>
    <ligand>
        <name>FMN</name>
        <dbReference type="ChEBI" id="CHEBI:58210"/>
    </ligand>
</feature>
<comment type="similarity">
    <text evidence="11">Belongs to the IPP isomerase type 2 family.</text>
</comment>
<dbReference type="EMBL" id="MIJF01000067">
    <property type="protein sequence ID" value="OEF97284.1"/>
    <property type="molecule type" value="Genomic_DNA"/>
</dbReference>
<dbReference type="SUPFAM" id="SSF51395">
    <property type="entry name" value="FMN-linked oxidoreductases"/>
    <property type="match status" value="1"/>
</dbReference>
<proteinExistence type="inferred from homology"/>
<feature type="binding site" evidence="11">
    <location>
        <position position="152"/>
    </location>
    <ligand>
        <name>Mg(2+)</name>
        <dbReference type="ChEBI" id="CHEBI:18420"/>
    </ligand>
</feature>
<keyword evidence="5 11" id="KW-0479">Metal-binding</keyword>
<dbReference type="InterPro" id="IPR011179">
    <property type="entry name" value="IPdP_isomerase"/>
</dbReference>
<dbReference type="GO" id="GO:0004452">
    <property type="term" value="F:isopentenyl-diphosphate delta-isomerase activity"/>
    <property type="evidence" value="ECO:0007669"/>
    <property type="project" value="UniProtKB-UniRule"/>
</dbReference>
<keyword evidence="7 11" id="KW-0521">NADP</keyword>
<dbReference type="Gene3D" id="3.20.20.70">
    <property type="entry name" value="Aldolase class I"/>
    <property type="match status" value="1"/>
</dbReference>
<dbReference type="OrthoDB" id="9795032at2"/>
<dbReference type="PANTHER" id="PTHR43665">
    <property type="entry name" value="ISOPENTENYL-DIPHOSPHATE DELTA-ISOMERASE"/>
    <property type="match status" value="1"/>
</dbReference>
<comment type="subcellular location">
    <subcellularLocation>
        <location evidence="11">Cytoplasm</location>
    </subcellularLocation>
</comment>
<evidence type="ECO:0000256" key="11">
    <source>
        <dbReference type="HAMAP-Rule" id="MF_00354"/>
    </source>
</evidence>
<dbReference type="STRING" id="337097.BHF71_03885"/>
<keyword evidence="2 11" id="KW-0963">Cytoplasm</keyword>
<keyword evidence="3 11" id="KW-0285">Flavoprotein</keyword>
<dbReference type="GO" id="GO:0016491">
    <property type="term" value="F:oxidoreductase activity"/>
    <property type="evidence" value="ECO:0007669"/>
    <property type="project" value="InterPro"/>
</dbReference>
<evidence type="ECO:0000256" key="8">
    <source>
        <dbReference type="ARBA" id="ARBA00023229"/>
    </source>
</evidence>
<comment type="caution">
    <text evidence="13">The sequence shown here is derived from an EMBL/GenBank/DDBJ whole genome shotgun (WGS) entry which is preliminary data.</text>
</comment>
<reference evidence="13 14" key="1">
    <citation type="submission" date="2016-09" db="EMBL/GenBank/DDBJ databases">
        <title>Draft genome sequence for the type strain of Vulcanibacillus modesticaldus BR, a strictly anaerobic, moderately thermophilic, and nitrate-reducing bacterium from deep sea-hydrothermal vents of the Mid-Atlantic Ridge.</title>
        <authorList>
            <person name="Abin C.A."/>
            <person name="Hollibaugh J.T."/>
        </authorList>
    </citation>
    <scope>NUCLEOTIDE SEQUENCE [LARGE SCALE GENOMIC DNA]</scope>
    <source>
        <strain evidence="13 14">BR</strain>
    </source>
</reference>
<evidence type="ECO:0000259" key="12">
    <source>
        <dbReference type="Pfam" id="PF01070"/>
    </source>
</evidence>
<dbReference type="Pfam" id="PF01070">
    <property type="entry name" value="FMN_dh"/>
    <property type="match status" value="1"/>
</dbReference>
<keyword evidence="8 11" id="KW-0414">Isoprene biosynthesis</keyword>
<dbReference type="HAMAP" id="MF_00354">
    <property type="entry name" value="Idi_2"/>
    <property type="match status" value="1"/>
</dbReference>
<comment type="caution">
    <text evidence="11">Lacks conserved residue(s) required for the propagation of feature annotation.</text>
</comment>
<dbReference type="EC" id="5.3.3.2" evidence="11"/>
<dbReference type="PIRSF" id="PIRSF003314">
    <property type="entry name" value="IPP_isomerase"/>
    <property type="match status" value="1"/>
</dbReference>
<evidence type="ECO:0000313" key="13">
    <source>
        <dbReference type="EMBL" id="OEF97284.1"/>
    </source>
</evidence>
<dbReference type="AlphaFoldDB" id="A0A1D2YSI5"/>
<feature type="binding site" evidence="11">
    <location>
        <position position="151"/>
    </location>
    <ligand>
        <name>substrate</name>
    </ligand>
</feature>
<dbReference type="Proteomes" id="UP000243739">
    <property type="component" value="Unassembled WGS sequence"/>
</dbReference>